<dbReference type="AlphaFoldDB" id="A0AAP0EWY7"/>
<protein>
    <submittedName>
        <fullName evidence="2">Uncharacterized protein</fullName>
    </submittedName>
</protein>
<dbReference type="Proteomes" id="UP001419268">
    <property type="component" value="Unassembled WGS sequence"/>
</dbReference>
<evidence type="ECO:0000313" key="3">
    <source>
        <dbReference type="Proteomes" id="UP001419268"/>
    </source>
</evidence>
<feature type="compositionally biased region" description="Low complexity" evidence="1">
    <location>
        <begin position="41"/>
        <end position="53"/>
    </location>
</feature>
<keyword evidence="3" id="KW-1185">Reference proteome</keyword>
<sequence length="61" mass="6272">MAERGGDRRCERLRRGRAGGGGDGVPAAARWAEFPATDGQRTSSAARTSGSAAEAKPREAA</sequence>
<name>A0AAP0EWY7_9MAGN</name>
<feature type="region of interest" description="Disordered" evidence="1">
    <location>
        <begin position="1"/>
        <end position="61"/>
    </location>
</feature>
<accession>A0AAP0EWY7</accession>
<dbReference type="EMBL" id="JBBNAG010000010">
    <property type="protein sequence ID" value="KAK9100631.1"/>
    <property type="molecule type" value="Genomic_DNA"/>
</dbReference>
<proteinExistence type="predicted"/>
<evidence type="ECO:0000313" key="2">
    <source>
        <dbReference type="EMBL" id="KAK9100631.1"/>
    </source>
</evidence>
<comment type="caution">
    <text evidence="2">The sequence shown here is derived from an EMBL/GenBank/DDBJ whole genome shotgun (WGS) entry which is preliminary data.</text>
</comment>
<feature type="compositionally biased region" description="Basic and acidic residues" evidence="1">
    <location>
        <begin position="1"/>
        <end position="10"/>
    </location>
</feature>
<gene>
    <name evidence="2" type="ORF">Scep_024061</name>
</gene>
<organism evidence="2 3">
    <name type="scientific">Stephania cephalantha</name>
    <dbReference type="NCBI Taxonomy" id="152367"/>
    <lineage>
        <taxon>Eukaryota</taxon>
        <taxon>Viridiplantae</taxon>
        <taxon>Streptophyta</taxon>
        <taxon>Embryophyta</taxon>
        <taxon>Tracheophyta</taxon>
        <taxon>Spermatophyta</taxon>
        <taxon>Magnoliopsida</taxon>
        <taxon>Ranunculales</taxon>
        <taxon>Menispermaceae</taxon>
        <taxon>Menispermoideae</taxon>
        <taxon>Cissampelideae</taxon>
        <taxon>Stephania</taxon>
    </lineage>
</organism>
<reference evidence="2 3" key="1">
    <citation type="submission" date="2024-01" db="EMBL/GenBank/DDBJ databases">
        <title>Genome assemblies of Stephania.</title>
        <authorList>
            <person name="Yang L."/>
        </authorList>
    </citation>
    <scope>NUCLEOTIDE SEQUENCE [LARGE SCALE GENOMIC DNA]</scope>
    <source>
        <strain evidence="2">JXDWG</strain>
        <tissue evidence="2">Leaf</tissue>
    </source>
</reference>
<evidence type="ECO:0000256" key="1">
    <source>
        <dbReference type="SAM" id="MobiDB-lite"/>
    </source>
</evidence>